<dbReference type="Gene3D" id="1.20.1070.10">
    <property type="entry name" value="Rhodopsin 7-helix transmembrane proteins"/>
    <property type="match status" value="1"/>
</dbReference>
<comment type="caution">
    <text evidence="2">The sequence shown here is derived from an EMBL/GenBank/DDBJ whole genome shotgun (WGS) entry which is preliminary data.</text>
</comment>
<dbReference type="SUPFAM" id="SSF81321">
    <property type="entry name" value="Family A G protein-coupled receptor-like"/>
    <property type="match status" value="1"/>
</dbReference>
<gene>
    <name evidence="2" type="ORF">PENTCL1PPCAC_640</name>
</gene>
<sequence>WIMLNCIIYLSYACAVVILIIYLIIFMTLRKRRRRMSTIDTSFKPSTAQLKLLRQSVVVFALYSASMALVFIISFQDPPHFNLRVSFPDLAYAENLLNLSIAAVYPICFLAMSGDLRKSSISN</sequence>
<evidence type="ECO:0008006" key="4">
    <source>
        <dbReference type="Google" id="ProtNLM"/>
    </source>
</evidence>
<dbReference type="Proteomes" id="UP001432027">
    <property type="component" value="Unassembled WGS sequence"/>
</dbReference>
<dbReference type="EMBL" id="BTSX01000001">
    <property type="protein sequence ID" value="GMS78465.1"/>
    <property type="molecule type" value="Genomic_DNA"/>
</dbReference>
<dbReference type="PANTHER" id="PTHR22718:SF25">
    <property type="entry name" value="G-PROTEIN COUPLED RECEPTORS FAMILY 1 PROFILE DOMAIN-CONTAINING PROTEIN"/>
    <property type="match status" value="1"/>
</dbReference>
<name>A0AAV5SE78_9BILA</name>
<keyword evidence="1" id="KW-0472">Membrane</keyword>
<accession>A0AAV5SE78</accession>
<feature type="non-terminal residue" evidence="2">
    <location>
        <position position="1"/>
    </location>
</feature>
<reference evidence="2" key="1">
    <citation type="submission" date="2023-10" db="EMBL/GenBank/DDBJ databases">
        <title>Genome assembly of Pristionchus species.</title>
        <authorList>
            <person name="Yoshida K."/>
            <person name="Sommer R.J."/>
        </authorList>
    </citation>
    <scope>NUCLEOTIDE SEQUENCE</scope>
    <source>
        <strain evidence="2">RS0144</strain>
    </source>
</reference>
<proteinExistence type="predicted"/>
<dbReference type="PANTHER" id="PTHR22718">
    <property type="entry name" value="SERPENTINE RECEPTOR, CLASS X"/>
    <property type="match status" value="1"/>
</dbReference>
<feature type="transmembrane region" description="Helical" evidence="1">
    <location>
        <begin position="57"/>
        <end position="76"/>
    </location>
</feature>
<evidence type="ECO:0000313" key="2">
    <source>
        <dbReference type="EMBL" id="GMS78465.1"/>
    </source>
</evidence>
<evidence type="ECO:0000313" key="3">
    <source>
        <dbReference type="Proteomes" id="UP001432027"/>
    </source>
</evidence>
<keyword evidence="1" id="KW-1133">Transmembrane helix</keyword>
<feature type="transmembrane region" description="Helical" evidence="1">
    <location>
        <begin position="6"/>
        <end position="29"/>
    </location>
</feature>
<organism evidence="2 3">
    <name type="scientific">Pristionchus entomophagus</name>
    <dbReference type="NCBI Taxonomy" id="358040"/>
    <lineage>
        <taxon>Eukaryota</taxon>
        <taxon>Metazoa</taxon>
        <taxon>Ecdysozoa</taxon>
        <taxon>Nematoda</taxon>
        <taxon>Chromadorea</taxon>
        <taxon>Rhabditida</taxon>
        <taxon>Rhabditina</taxon>
        <taxon>Diplogasteromorpha</taxon>
        <taxon>Diplogasteroidea</taxon>
        <taxon>Neodiplogasteridae</taxon>
        <taxon>Pristionchus</taxon>
    </lineage>
</organism>
<evidence type="ECO:0000256" key="1">
    <source>
        <dbReference type="SAM" id="Phobius"/>
    </source>
</evidence>
<protein>
    <recommendedName>
        <fullName evidence="4">G protein-coupled receptor</fullName>
    </recommendedName>
</protein>
<feature type="transmembrane region" description="Helical" evidence="1">
    <location>
        <begin position="96"/>
        <end position="114"/>
    </location>
</feature>
<keyword evidence="1" id="KW-0812">Transmembrane</keyword>
<dbReference type="AlphaFoldDB" id="A0AAV5SE78"/>
<keyword evidence="3" id="KW-1185">Reference proteome</keyword>
<feature type="non-terminal residue" evidence="2">
    <location>
        <position position="123"/>
    </location>
</feature>